<dbReference type="Gene3D" id="1.20.272.10">
    <property type="match status" value="1"/>
</dbReference>
<name>A0A2H0UE49_9BACT</name>
<evidence type="ECO:0000313" key="2">
    <source>
        <dbReference type="Proteomes" id="UP000229344"/>
    </source>
</evidence>
<sequence length="233" mass="26217">MLYSFFGTDVVGVREKAHAFMHGREEQGVSSVRITPENWSTSGVEDAAGSLSLFGGEQLYIVDTPSGDKEMLEYIFENLDMLAESPNTFVLIEEGLLAAPKKKLQKYSAEAVEVTAGKVERFNVFALTDALSRRDKKSLWILLQQAKQNGLSEEEIIGTLFWQLKTMRLVAHSRSAEEAELKPFVYSKTKSANAKFKEEEVDLVTRELVRVYHDGHLGKRDIAISLEKWVLAL</sequence>
<comment type="caution">
    <text evidence="1">The sequence shown here is derived from an EMBL/GenBank/DDBJ whole genome shotgun (WGS) entry which is preliminary data.</text>
</comment>
<protein>
    <recommendedName>
        <fullName evidence="3">DNA polymerase III delta N-terminal domain-containing protein</fullName>
    </recommendedName>
</protein>
<reference evidence="2" key="1">
    <citation type="submission" date="2017-09" db="EMBL/GenBank/DDBJ databases">
        <title>Depth-based differentiation of microbial function through sediment-hosted aquifers and enrichment of novel symbionts in the deep terrestrial subsurface.</title>
        <authorList>
            <person name="Probst A.J."/>
            <person name="Ladd B."/>
            <person name="Jarett J.K."/>
            <person name="Geller-Mcgrath D.E."/>
            <person name="Sieber C.M.K."/>
            <person name="Emerson J.B."/>
            <person name="Anantharaman K."/>
            <person name="Thomas B.C."/>
            <person name="Malmstrom R."/>
            <person name="Stieglmeier M."/>
            <person name="Klingl A."/>
            <person name="Woyke T."/>
            <person name="Ryan C.M."/>
            <person name="Banfield J.F."/>
        </authorList>
    </citation>
    <scope>NUCLEOTIDE SEQUENCE [LARGE SCALE GENOMIC DNA]</scope>
</reference>
<dbReference type="AlphaFoldDB" id="A0A2H0UE49"/>
<gene>
    <name evidence="1" type="ORF">COU16_03590</name>
</gene>
<organism evidence="1 2">
    <name type="scientific">Candidatus Kaiserbacteria bacterium CG10_big_fil_rev_8_21_14_0_10_47_16</name>
    <dbReference type="NCBI Taxonomy" id="1974608"/>
    <lineage>
        <taxon>Bacteria</taxon>
        <taxon>Candidatus Kaiseribacteriota</taxon>
    </lineage>
</organism>
<evidence type="ECO:0008006" key="3">
    <source>
        <dbReference type="Google" id="ProtNLM"/>
    </source>
</evidence>
<dbReference type="Proteomes" id="UP000229344">
    <property type="component" value="Unassembled WGS sequence"/>
</dbReference>
<evidence type="ECO:0000313" key="1">
    <source>
        <dbReference type="EMBL" id="PIR84630.1"/>
    </source>
</evidence>
<proteinExistence type="predicted"/>
<dbReference type="EMBL" id="PFBI01000006">
    <property type="protein sequence ID" value="PIR84630.1"/>
    <property type="molecule type" value="Genomic_DNA"/>
</dbReference>
<accession>A0A2H0UE49</accession>